<feature type="compositionally biased region" description="Pro residues" evidence="1">
    <location>
        <begin position="936"/>
        <end position="946"/>
    </location>
</feature>
<sequence length="1655" mass="177105">MTSRIPLRAIAGRSVASTLQPRPSLARTPACLFCAFSSSALSSSALIRRTPRRFQSTTPTAPLNPRAELIDTLLDLQKHAPNYINLSRLQLALQGLRQPAGEESIRVAILGLAHGAEPGTTAKDLLRLLLADPLASEQDWEKQIATHDPRQPLVVRIRQAQPQHHAASLTIAKTNLLHELEVSRPGLNGLHLELLLTQVSPLAGGVAGELGAVDAEEAVLVPTVDIPSNTGRYNPITTPVHKALVVTRGLMGAAAVATLPVLQNRHAVLAAVDLPGFTATRSDESTTFQPIDVAAAGKGVDLFRENIGNAMEYERLWNGSNIPALVAWLKTGAEAQDGATKTALRQLITSLLNNTTTAIADAESRQLGGLLSDRTTAASSPESAALNSGLAAWSQEAHEELQKQLDLAFAGRRWRKLGWWKLFWRVDDVGYLTSEILSQRFLPSAERELVYLAGRIEQAGAATTAGAPIYAQPLPASEQPPVAAAPAPAIAARPTPKWPTHIAFTRRYLHAETVPALQALAQKLVLQASSTSGLATSLAALLYMSSSVTTLYEAGAVAALGIVWSLATQPRPAALSPQKQRPDAKKPTSRLPLVRTPSYEMAEKRAAALRAGFQKKQQQSQGEKEQEPVNPQSVPNGPRPPPKAKLRQVNTESDLQTILRNTAQRLNDGSPSPIRNDPRLNGNSTTGPNRATRHVRTPASRGSPVKSATAWNERRSVAGEYRSTEIVPEQQTPSPKKRMAQPMTPQSAPAAMNPRTSAIAYGQSQQTAAQPDVYTPTHRRKQSTCSMASDQDSLYGETTPEQDAAMPAGLSSPDRRESQTSIGAMIAETSQQKSQQHKRSVSIPSMTSSVSSALSTLYSEEEDDETQTGAETSFGSGQFWDTLGNSNAASRTASPALAPPSRAPAKSSGNGVSASADDDLFAAFNKDTKVDNASHYPPPAPKPVSPAPDWSDPTSWNKAPAASTSNVDLNDDDDPFGLNNMKGKAPAAAPAASTNTADDDDFLGDLAKPVEEVRRKHTPQPKQPEAGKPIESFDSSSDDETPVQPPRRGKGQSDEFDDAVAQLVDYGFTPENARRGLTESGAGLNVQAAANWLLDDAHRQSKAKAQGKDPLAESRRHRDEGRADGPRRTDSRSPATGDDLSKAAAAVGSSVFKAANSFWKTSKKQVAQAYAEFNQPEGDPSQPKWMRSAQQEQGPPAPRRQAAEATDEAMMLDSGARPERRPAPRPDERKASPRGQSPALSAGPSSGRNSPAPRWQQSAPVIPDSRARASKLAMEDDSLSSYVSPHRRKKATPQPQPEPAAPQEEPDLLFNSQAPKPQATLPQRPAQAAQPVKRPTPAAAPRATPPARQIPSISPAAVAQSAQHRLAGTQHFKRGDYASAHASYSSSLAAVPSTHPLAIVILTNRALTSLKNGEPKKAVEDADAALQVIGPSQGQGEHVSVTTDAGAEERRDMRDLYAKALSRKAEALEQMERWADAGAVWQTCVQGGIGGPTAVAGRQRCQAALAPKPKPKPKAAPARAPVRPRGPATQQKSSEAVERLRQQNVAAAAEDDEKFALSEKVDARIAAWRDGKRDNLRALLGSLDTVLWEGSGWKKVGLHELVMANKVKIAYMKAIAKCHPDKLAQDASTEVRLLAATVFATLNESWDKFKSENGL</sequence>
<dbReference type="InterPro" id="IPR009060">
    <property type="entry name" value="UBA-like_sf"/>
</dbReference>
<dbReference type="InterPro" id="IPR036869">
    <property type="entry name" value="J_dom_sf"/>
</dbReference>
<dbReference type="SUPFAM" id="SSF46934">
    <property type="entry name" value="UBA-like"/>
    <property type="match status" value="1"/>
</dbReference>
<feature type="compositionally biased region" description="Polar residues" evidence="1">
    <location>
        <begin position="867"/>
        <end position="876"/>
    </location>
</feature>
<dbReference type="InterPro" id="IPR056196">
    <property type="entry name" value="Mmc1_C"/>
</dbReference>
<protein>
    <recommendedName>
        <fullName evidence="2">UBA domain-containing protein</fullName>
    </recommendedName>
</protein>
<feature type="compositionally biased region" description="Basic and acidic residues" evidence="1">
    <location>
        <begin position="1216"/>
        <end position="1231"/>
    </location>
</feature>
<feature type="compositionally biased region" description="Basic and acidic residues" evidence="1">
    <location>
        <begin position="1106"/>
        <end position="1131"/>
    </location>
</feature>
<dbReference type="Proteomes" id="UP000045706">
    <property type="component" value="Unassembled WGS sequence"/>
</dbReference>
<feature type="region of interest" description="Disordered" evidence="1">
    <location>
        <begin position="1505"/>
        <end position="1536"/>
    </location>
</feature>
<dbReference type="Gene3D" id="1.25.40.10">
    <property type="entry name" value="Tetratricopeptide repeat domain"/>
    <property type="match status" value="1"/>
</dbReference>
<dbReference type="InterPro" id="IPR015940">
    <property type="entry name" value="UBA"/>
</dbReference>
<dbReference type="PANTHER" id="PTHR38644:SF1">
    <property type="entry name" value="EXPRESSED PROTEIN"/>
    <property type="match status" value="1"/>
</dbReference>
<organism evidence="3 4">
    <name type="scientific">Verticillium longisporum</name>
    <name type="common">Verticillium dahliae var. longisporum</name>
    <dbReference type="NCBI Taxonomy" id="100787"/>
    <lineage>
        <taxon>Eukaryota</taxon>
        <taxon>Fungi</taxon>
        <taxon>Dikarya</taxon>
        <taxon>Ascomycota</taxon>
        <taxon>Pezizomycotina</taxon>
        <taxon>Sordariomycetes</taxon>
        <taxon>Hypocreomycetidae</taxon>
        <taxon>Glomerellales</taxon>
        <taxon>Plectosphaerellaceae</taxon>
        <taxon>Verticillium</taxon>
    </lineage>
</organism>
<feature type="compositionally biased region" description="Low complexity" evidence="1">
    <location>
        <begin position="841"/>
        <end position="858"/>
    </location>
</feature>
<feature type="region of interest" description="Disordered" evidence="1">
    <location>
        <begin position="723"/>
        <end position="1064"/>
    </location>
</feature>
<reference evidence="4" key="1">
    <citation type="submission" date="2015-05" db="EMBL/GenBank/DDBJ databases">
        <authorList>
            <person name="Fogelqvist Johan"/>
        </authorList>
    </citation>
    <scope>NUCLEOTIDE SEQUENCE [LARGE SCALE GENOMIC DNA]</scope>
</reference>
<accession>A0A0G4LP07</accession>
<feature type="compositionally biased region" description="Polar residues" evidence="1">
    <location>
        <begin position="783"/>
        <end position="792"/>
    </location>
</feature>
<feature type="compositionally biased region" description="Polar residues" evidence="1">
    <location>
        <begin position="952"/>
        <end position="968"/>
    </location>
</feature>
<dbReference type="InterPro" id="IPR011990">
    <property type="entry name" value="TPR-like_helical_dom_sf"/>
</dbReference>
<dbReference type="Gene3D" id="1.10.8.10">
    <property type="entry name" value="DNA helicase RuvA subunit, C-terminal domain"/>
    <property type="match status" value="1"/>
</dbReference>
<dbReference type="FunFam" id="1.25.40.10:FF:000354">
    <property type="entry name" value="UBA domain-containing protein 7"/>
    <property type="match status" value="1"/>
</dbReference>
<evidence type="ECO:0000259" key="2">
    <source>
        <dbReference type="PROSITE" id="PS50030"/>
    </source>
</evidence>
<feature type="compositionally biased region" description="Low complexity" evidence="1">
    <location>
        <begin position="1335"/>
        <end position="1347"/>
    </location>
</feature>
<dbReference type="Pfam" id="PF23868">
    <property type="entry name" value="Mmc1_C"/>
    <property type="match status" value="1"/>
</dbReference>
<dbReference type="SUPFAM" id="SSF46565">
    <property type="entry name" value="Chaperone J-domain"/>
    <property type="match status" value="1"/>
</dbReference>
<evidence type="ECO:0000256" key="1">
    <source>
        <dbReference type="SAM" id="MobiDB-lite"/>
    </source>
</evidence>
<dbReference type="Gene3D" id="1.10.287.110">
    <property type="entry name" value="DnaJ domain"/>
    <property type="match status" value="1"/>
</dbReference>
<feature type="region of interest" description="Disordered" evidence="1">
    <location>
        <begin position="1097"/>
        <end position="1142"/>
    </location>
</feature>
<feature type="region of interest" description="Disordered" evidence="1">
    <location>
        <begin position="1170"/>
        <end position="1365"/>
    </location>
</feature>
<dbReference type="PROSITE" id="PS50030">
    <property type="entry name" value="UBA"/>
    <property type="match status" value="1"/>
</dbReference>
<dbReference type="Pfam" id="PF23867">
    <property type="entry name" value="Mmc1_N"/>
    <property type="match status" value="1"/>
</dbReference>
<proteinExistence type="predicted"/>
<feature type="compositionally biased region" description="Low complexity" evidence="1">
    <location>
        <begin position="985"/>
        <end position="996"/>
    </location>
</feature>
<dbReference type="FunFam" id="1.10.287.110:FF:000002">
    <property type="entry name" value="putative tyrosine-protein phosphatase auxilin isoform X2"/>
    <property type="match status" value="1"/>
</dbReference>
<feature type="compositionally biased region" description="Polar residues" evidence="1">
    <location>
        <begin position="1234"/>
        <end position="1259"/>
    </location>
</feature>
<evidence type="ECO:0000313" key="4">
    <source>
        <dbReference type="Proteomes" id="UP000045706"/>
    </source>
</evidence>
<dbReference type="EMBL" id="CVQI01015113">
    <property type="protein sequence ID" value="CRK23684.1"/>
    <property type="molecule type" value="Genomic_DNA"/>
</dbReference>
<name>A0A0G4LP07_VERLO</name>
<feature type="compositionally biased region" description="Low complexity" evidence="1">
    <location>
        <begin position="1515"/>
        <end position="1528"/>
    </location>
</feature>
<feature type="compositionally biased region" description="Polar residues" evidence="1">
    <location>
        <begin position="648"/>
        <end position="670"/>
    </location>
</feature>
<dbReference type="SUPFAM" id="SSF48452">
    <property type="entry name" value="TPR-like"/>
    <property type="match status" value="1"/>
</dbReference>
<feature type="region of interest" description="Disordered" evidence="1">
    <location>
        <begin position="573"/>
        <end position="710"/>
    </location>
</feature>
<gene>
    <name evidence="3" type="ORF">BN1723_013075</name>
</gene>
<evidence type="ECO:0000313" key="3">
    <source>
        <dbReference type="EMBL" id="CRK23684.1"/>
    </source>
</evidence>
<feature type="domain" description="UBA" evidence="2">
    <location>
        <begin position="1052"/>
        <end position="1096"/>
    </location>
</feature>
<dbReference type="PANTHER" id="PTHR38644">
    <property type="entry name" value="EXPRESSED PROTEIN"/>
    <property type="match status" value="1"/>
</dbReference>